<comment type="caution">
    <text evidence="10">The sequence shown here is derived from an EMBL/GenBank/DDBJ whole genome shotgun (WGS) entry which is preliminary data.</text>
</comment>
<feature type="transmembrane region" description="Helical" evidence="8">
    <location>
        <begin position="267"/>
        <end position="289"/>
    </location>
</feature>
<evidence type="ECO:0000256" key="1">
    <source>
        <dbReference type="ARBA" id="ARBA00004651"/>
    </source>
</evidence>
<name>A0ABW4ATR7_9ACTN</name>
<evidence type="ECO:0000256" key="3">
    <source>
        <dbReference type="ARBA" id="ARBA00022475"/>
    </source>
</evidence>
<organism evidence="10 11">
    <name type="scientific">Actinoplanes sichuanensis</name>
    <dbReference type="NCBI Taxonomy" id="512349"/>
    <lineage>
        <taxon>Bacteria</taxon>
        <taxon>Bacillati</taxon>
        <taxon>Actinomycetota</taxon>
        <taxon>Actinomycetes</taxon>
        <taxon>Micromonosporales</taxon>
        <taxon>Micromonosporaceae</taxon>
        <taxon>Actinoplanes</taxon>
    </lineage>
</organism>
<evidence type="ECO:0000256" key="7">
    <source>
        <dbReference type="ARBA" id="ARBA00023136"/>
    </source>
</evidence>
<evidence type="ECO:0000256" key="4">
    <source>
        <dbReference type="ARBA" id="ARBA00022597"/>
    </source>
</evidence>
<evidence type="ECO:0000313" key="11">
    <source>
        <dbReference type="Proteomes" id="UP001597183"/>
    </source>
</evidence>
<dbReference type="Proteomes" id="UP001597183">
    <property type="component" value="Unassembled WGS sequence"/>
</dbReference>
<keyword evidence="11" id="KW-1185">Reference proteome</keyword>
<dbReference type="PANTHER" id="PTHR23535:SF2">
    <property type="entry name" value="SUGAR EFFLUX TRANSPORTER A-RELATED"/>
    <property type="match status" value="1"/>
</dbReference>
<proteinExistence type="predicted"/>
<feature type="transmembrane region" description="Helical" evidence="8">
    <location>
        <begin position="93"/>
        <end position="112"/>
    </location>
</feature>
<feature type="transmembrane region" description="Helical" evidence="8">
    <location>
        <begin position="325"/>
        <end position="345"/>
    </location>
</feature>
<gene>
    <name evidence="10" type="ORF">ACFQ5G_52335</name>
</gene>
<keyword evidence="7 8" id="KW-0472">Membrane</keyword>
<dbReference type="InterPro" id="IPR020846">
    <property type="entry name" value="MFS_dom"/>
</dbReference>
<feature type="transmembrane region" description="Helical" evidence="8">
    <location>
        <begin position="234"/>
        <end position="255"/>
    </location>
</feature>
<evidence type="ECO:0000256" key="2">
    <source>
        <dbReference type="ARBA" id="ARBA00022448"/>
    </source>
</evidence>
<evidence type="ECO:0000259" key="9">
    <source>
        <dbReference type="PROSITE" id="PS50850"/>
    </source>
</evidence>
<keyword evidence="3" id="KW-1003">Cell membrane</keyword>
<feature type="domain" description="Major facilitator superfamily (MFS) profile" evidence="9">
    <location>
        <begin position="201"/>
        <end position="388"/>
    </location>
</feature>
<sequence length="388" mass="39775">MANISGARAAVMANAAFYGQISVVLPLSIADSGASKAQIALFFAVSAVVAAGLNLVAGPALRRRGSPWWGPSLSGIVAAAGTLLVLAATPSPVMYLGGAAMMTMTLIFPHYMSVVAGSGTNGPARLVGRMRRIFVIGYVAGLALASAGSLLETVVDGFQPLWIAAALALAVGLIPWFGATTRVEPEPEPQRRPGRPRAHSTLLICVLAVLLLRAADSVRLVYLPLFIVNEGRSATFVALLLLTTVIAEVPLLGVVTSVADRIGSRRAVVLIAGVGLSSFALIVVGGGVVTLVLSQLLYAVFAAGFQSVGMVLLSDVMDGGLGAGADVYTGIVQVGVLCGVVAPLVVPGWSAWIFVLGAVFCLGTMLLLTAIRRRLPSVSARAAGHPPH</sequence>
<comment type="subcellular location">
    <subcellularLocation>
        <location evidence="1">Cell membrane</location>
        <topology evidence="1">Multi-pass membrane protein</topology>
    </subcellularLocation>
</comment>
<feature type="transmembrane region" description="Helical" evidence="8">
    <location>
        <begin position="37"/>
        <end position="56"/>
    </location>
</feature>
<dbReference type="SUPFAM" id="SSF103473">
    <property type="entry name" value="MFS general substrate transporter"/>
    <property type="match status" value="1"/>
</dbReference>
<protein>
    <recommendedName>
        <fullName evidence="9">Major facilitator superfamily (MFS) profile domain-containing protein</fullName>
    </recommendedName>
</protein>
<dbReference type="InterPro" id="IPR036259">
    <property type="entry name" value="MFS_trans_sf"/>
</dbReference>
<evidence type="ECO:0000313" key="10">
    <source>
        <dbReference type="EMBL" id="MFD1373973.1"/>
    </source>
</evidence>
<dbReference type="Gene3D" id="1.20.1250.20">
    <property type="entry name" value="MFS general substrate transporter like domains"/>
    <property type="match status" value="2"/>
</dbReference>
<dbReference type="EMBL" id="JBHTMK010000076">
    <property type="protein sequence ID" value="MFD1373973.1"/>
    <property type="molecule type" value="Genomic_DNA"/>
</dbReference>
<dbReference type="RefSeq" id="WP_317794879.1">
    <property type="nucleotide sequence ID" value="NZ_AP028461.1"/>
</dbReference>
<evidence type="ECO:0000256" key="8">
    <source>
        <dbReference type="SAM" id="Phobius"/>
    </source>
</evidence>
<accession>A0ABW4ATR7</accession>
<feature type="transmembrane region" description="Helical" evidence="8">
    <location>
        <begin position="133"/>
        <end position="155"/>
    </location>
</feature>
<feature type="transmembrane region" description="Helical" evidence="8">
    <location>
        <begin position="351"/>
        <end position="371"/>
    </location>
</feature>
<feature type="transmembrane region" description="Helical" evidence="8">
    <location>
        <begin position="161"/>
        <end position="179"/>
    </location>
</feature>
<keyword evidence="6 8" id="KW-1133">Transmembrane helix</keyword>
<keyword evidence="4" id="KW-0762">Sugar transport</keyword>
<evidence type="ECO:0000256" key="5">
    <source>
        <dbReference type="ARBA" id="ARBA00022692"/>
    </source>
</evidence>
<keyword evidence="5 8" id="KW-0812">Transmembrane</keyword>
<feature type="transmembrane region" description="Helical" evidence="8">
    <location>
        <begin position="68"/>
        <end position="87"/>
    </location>
</feature>
<reference evidence="11" key="1">
    <citation type="journal article" date="2019" name="Int. J. Syst. Evol. Microbiol.">
        <title>The Global Catalogue of Microorganisms (GCM) 10K type strain sequencing project: providing services to taxonomists for standard genome sequencing and annotation.</title>
        <authorList>
            <consortium name="The Broad Institute Genomics Platform"/>
            <consortium name="The Broad Institute Genome Sequencing Center for Infectious Disease"/>
            <person name="Wu L."/>
            <person name="Ma J."/>
        </authorList>
    </citation>
    <scope>NUCLEOTIDE SEQUENCE [LARGE SCALE GENOMIC DNA]</scope>
    <source>
        <strain evidence="11">CCM 7526</strain>
    </source>
</reference>
<dbReference type="PANTHER" id="PTHR23535">
    <property type="entry name" value="SUGAR EFFLUX TRANSPORTER A-RELATED"/>
    <property type="match status" value="1"/>
</dbReference>
<evidence type="ECO:0000256" key="6">
    <source>
        <dbReference type="ARBA" id="ARBA00022989"/>
    </source>
</evidence>
<dbReference type="PROSITE" id="PS50850">
    <property type="entry name" value="MFS"/>
    <property type="match status" value="1"/>
</dbReference>
<feature type="transmembrane region" description="Helical" evidence="8">
    <location>
        <begin position="295"/>
        <end position="313"/>
    </location>
</feature>
<feature type="transmembrane region" description="Helical" evidence="8">
    <location>
        <begin position="200"/>
        <end position="222"/>
    </location>
</feature>
<keyword evidence="2" id="KW-0813">Transport</keyword>